<gene>
    <name evidence="2" type="ORF">FG385_28795</name>
</gene>
<organism evidence="2 3">
    <name type="scientific">Amycolatopsis alkalitolerans</name>
    <dbReference type="NCBI Taxonomy" id="2547244"/>
    <lineage>
        <taxon>Bacteria</taxon>
        <taxon>Bacillati</taxon>
        <taxon>Actinomycetota</taxon>
        <taxon>Actinomycetes</taxon>
        <taxon>Pseudonocardiales</taxon>
        <taxon>Pseudonocardiaceae</taxon>
        <taxon>Amycolatopsis</taxon>
    </lineage>
</organism>
<dbReference type="EMBL" id="VDFW01000036">
    <property type="protein sequence ID" value="TNC21147.1"/>
    <property type="molecule type" value="Genomic_DNA"/>
</dbReference>
<dbReference type="Proteomes" id="UP000305546">
    <property type="component" value="Unassembled WGS sequence"/>
</dbReference>
<accession>A0A5C4LUB9</accession>
<evidence type="ECO:0000256" key="1">
    <source>
        <dbReference type="SAM" id="MobiDB-lite"/>
    </source>
</evidence>
<evidence type="ECO:0000313" key="2">
    <source>
        <dbReference type="EMBL" id="TNC21147.1"/>
    </source>
</evidence>
<reference evidence="2 3" key="1">
    <citation type="submission" date="2019-06" db="EMBL/GenBank/DDBJ databases">
        <title>Amycolatopsis alkalitolerans sp. nov., isolated from Gastrodia elata Blume.</title>
        <authorList>
            <person name="Narsing Rao M.P."/>
            <person name="Li W.J."/>
        </authorList>
    </citation>
    <scope>NUCLEOTIDE SEQUENCE [LARGE SCALE GENOMIC DNA]</scope>
    <source>
        <strain evidence="2 3">SYSUP0005</strain>
    </source>
</reference>
<evidence type="ECO:0000313" key="3">
    <source>
        <dbReference type="Proteomes" id="UP000305546"/>
    </source>
</evidence>
<keyword evidence="3" id="KW-1185">Reference proteome</keyword>
<protein>
    <submittedName>
        <fullName evidence="2">Uncharacterized protein</fullName>
    </submittedName>
</protein>
<comment type="caution">
    <text evidence="2">The sequence shown here is derived from an EMBL/GenBank/DDBJ whole genome shotgun (WGS) entry which is preliminary data.</text>
</comment>
<name>A0A5C4LUB9_9PSEU</name>
<proteinExistence type="predicted"/>
<feature type="region of interest" description="Disordered" evidence="1">
    <location>
        <begin position="46"/>
        <end position="81"/>
    </location>
</feature>
<dbReference type="AlphaFoldDB" id="A0A5C4LUB9"/>
<sequence length="81" mass="8668">MATEGTEDVVDHDAWLFDQARDALSVIASLHDGALAQMKHILASRPNVALTPTRPARQPRSPGRHARLTPIATGAVTALPH</sequence>
<dbReference type="RefSeq" id="WP_139099949.1">
    <property type="nucleotide sequence ID" value="NZ_VDFW01000036.1"/>
</dbReference>